<feature type="transmembrane region" description="Helical" evidence="8">
    <location>
        <begin position="188"/>
        <end position="209"/>
    </location>
</feature>
<evidence type="ECO:0000313" key="9">
    <source>
        <dbReference type="EMBL" id="QHO69293.1"/>
    </source>
</evidence>
<feature type="transmembrane region" description="Helical" evidence="8">
    <location>
        <begin position="290"/>
        <end position="317"/>
    </location>
</feature>
<evidence type="ECO:0008006" key="11">
    <source>
        <dbReference type="Google" id="ProtNLM"/>
    </source>
</evidence>
<dbReference type="AlphaFoldDB" id="A0A7L5AFN6"/>
<keyword evidence="6 8" id="KW-0472">Membrane</keyword>
<gene>
    <name evidence="9" type="ORF">BHD05_06165</name>
</gene>
<evidence type="ECO:0000256" key="6">
    <source>
        <dbReference type="ARBA" id="ARBA00023136"/>
    </source>
</evidence>
<keyword evidence="4 8" id="KW-0812">Transmembrane</keyword>
<feature type="transmembrane region" description="Helical" evidence="8">
    <location>
        <begin position="36"/>
        <end position="54"/>
    </location>
</feature>
<evidence type="ECO:0000256" key="5">
    <source>
        <dbReference type="ARBA" id="ARBA00022989"/>
    </source>
</evidence>
<evidence type="ECO:0000256" key="4">
    <source>
        <dbReference type="ARBA" id="ARBA00022692"/>
    </source>
</evidence>
<evidence type="ECO:0000313" key="10">
    <source>
        <dbReference type="Proteomes" id="UP000464507"/>
    </source>
</evidence>
<feature type="transmembrane region" description="Helical" evidence="8">
    <location>
        <begin position="373"/>
        <end position="399"/>
    </location>
</feature>
<dbReference type="KEGG" id="mant:BHD05_06165"/>
<evidence type="ECO:0000256" key="2">
    <source>
        <dbReference type="ARBA" id="ARBA00022475"/>
    </source>
</evidence>
<accession>A0A7L5AFN6</accession>
<feature type="transmembrane region" description="Helical" evidence="8">
    <location>
        <begin position="262"/>
        <end position="283"/>
    </location>
</feature>
<dbReference type="GO" id="GO:0016758">
    <property type="term" value="F:hexosyltransferase activity"/>
    <property type="evidence" value="ECO:0007669"/>
    <property type="project" value="InterPro"/>
</dbReference>
<feature type="transmembrane region" description="Helical" evidence="8">
    <location>
        <begin position="61"/>
        <end position="80"/>
    </location>
</feature>
<dbReference type="RefSeq" id="WP_236966672.1">
    <property type="nucleotide sequence ID" value="NZ_CP017146.1"/>
</dbReference>
<comment type="subcellular location">
    <subcellularLocation>
        <location evidence="1">Cell membrane</location>
        <topology evidence="1">Multi-pass membrane protein</topology>
    </subcellularLocation>
</comment>
<protein>
    <recommendedName>
        <fullName evidence="11">DUF2029 domain-containing protein</fullName>
    </recommendedName>
</protein>
<organism evidence="9 10">
    <name type="scientific">Marisediminicola antarctica</name>
    <dbReference type="NCBI Taxonomy" id="674079"/>
    <lineage>
        <taxon>Bacteria</taxon>
        <taxon>Bacillati</taxon>
        <taxon>Actinomycetota</taxon>
        <taxon>Actinomycetes</taxon>
        <taxon>Micrococcales</taxon>
        <taxon>Microbacteriaceae</taxon>
        <taxon>Marisediminicola</taxon>
    </lineage>
</organism>
<keyword evidence="10" id="KW-1185">Reference proteome</keyword>
<comment type="similarity">
    <text evidence="7">Belongs to the glycosyltransferase 87 family.</text>
</comment>
<reference evidence="9 10" key="1">
    <citation type="submission" date="2016-09" db="EMBL/GenBank/DDBJ databases">
        <title>Complete genome sequence of microbes from the polar regions.</title>
        <authorList>
            <person name="Liao L."/>
            <person name="Chen B."/>
        </authorList>
    </citation>
    <scope>NUCLEOTIDE SEQUENCE [LARGE SCALE GENOMIC DNA]</scope>
    <source>
        <strain evidence="9 10">ZS314</strain>
    </source>
</reference>
<dbReference type="GO" id="GO:0005886">
    <property type="term" value="C:plasma membrane"/>
    <property type="evidence" value="ECO:0007669"/>
    <property type="project" value="UniProtKB-SubCell"/>
</dbReference>
<keyword evidence="5 8" id="KW-1133">Transmembrane helix</keyword>
<dbReference type="EMBL" id="CP017146">
    <property type="protein sequence ID" value="QHO69293.1"/>
    <property type="molecule type" value="Genomic_DNA"/>
</dbReference>
<evidence type="ECO:0000256" key="8">
    <source>
        <dbReference type="SAM" id="Phobius"/>
    </source>
</evidence>
<dbReference type="Pfam" id="PF09594">
    <property type="entry name" value="GT87"/>
    <property type="match status" value="1"/>
</dbReference>
<feature type="transmembrane region" description="Helical" evidence="8">
    <location>
        <begin position="424"/>
        <end position="441"/>
    </location>
</feature>
<evidence type="ECO:0000256" key="1">
    <source>
        <dbReference type="ARBA" id="ARBA00004651"/>
    </source>
</evidence>
<proteinExistence type="inferred from homology"/>
<evidence type="ECO:0000256" key="7">
    <source>
        <dbReference type="ARBA" id="ARBA00024033"/>
    </source>
</evidence>
<keyword evidence="2" id="KW-1003">Cell membrane</keyword>
<sequence length="469" mass="50113">MRILLTSLLLAASTVTTAVSVIALPFYDEKSWRSPLVMLTAVLWALFALSVLALRRVPLRAAVVLVIVGSVAIGGAALAGPPNTSTDSARYAWDGIVQNAGISPYDYVPADPALRGLRTEWLFPAPVIGDGGEPECVGERILTSNEPGSDQIVCTAINRAKVPTIYPPTSELLFAGVRFLTGPEPQYWPMQLAGLLMSLGITGILLRALHTRGRDPRWAALWGWSPLAATEGVTNSHIDILAGLLVLVATLLVSNGRRWGGGIALGAAIAVKLIPVIAAPALLRRQPWKVIVGSIATFAVLYVPYILASGIGVLGYLPGYLTEEGYSSGERFVLLSLVFPGASSLVVAAVLLAVTAALVWWKTNPDDPWLGQLVMIGATLLIVSPRYPWYALLLVPIIAMTGRWEWLAVPIALTARLLVPSTDVARVAIALAIVLIVWMSFRRAGPGSGRALLVWLRHPFAAKAEQKDT</sequence>
<feature type="transmembrane region" description="Helical" evidence="8">
    <location>
        <begin position="337"/>
        <end position="361"/>
    </location>
</feature>
<dbReference type="Proteomes" id="UP000464507">
    <property type="component" value="Chromosome"/>
</dbReference>
<keyword evidence="3" id="KW-0808">Transferase</keyword>
<name>A0A7L5AFN6_9MICO</name>
<evidence type="ECO:0000256" key="3">
    <source>
        <dbReference type="ARBA" id="ARBA00022679"/>
    </source>
</evidence>
<dbReference type="InterPro" id="IPR018584">
    <property type="entry name" value="GT87"/>
</dbReference>